<gene>
    <name evidence="1" type="ORF">TNIN_174561</name>
</gene>
<dbReference type="EMBL" id="BMAV01010048">
    <property type="protein sequence ID" value="GFY54877.1"/>
    <property type="molecule type" value="Genomic_DNA"/>
</dbReference>
<protein>
    <submittedName>
        <fullName evidence="1">Uncharacterized protein</fullName>
    </submittedName>
</protein>
<dbReference type="AlphaFoldDB" id="A0A8X6XJ74"/>
<organism evidence="1 2">
    <name type="scientific">Trichonephila inaurata madagascariensis</name>
    <dbReference type="NCBI Taxonomy" id="2747483"/>
    <lineage>
        <taxon>Eukaryota</taxon>
        <taxon>Metazoa</taxon>
        <taxon>Ecdysozoa</taxon>
        <taxon>Arthropoda</taxon>
        <taxon>Chelicerata</taxon>
        <taxon>Arachnida</taxon>
        <taxon>Araneae</taxon>
        <taxon>Araneomorphae</taxon>
        <taxon>Entelegynae</taxon>
        <taxon>Araneoidea</taxon>
        <taxon>Nephilidae</taxon>
        <taxon>Trichonephila</taxon>
        <taxon>Trichonephila inaurata</taxon>
    </lineage>
</organism>
<evidence type="ECO:0000313" key="2">
    <source>
        <dbReference type="Proteomes" id="UP000886998"/>
    </source>
</evidence>
<comment type="caution">
    <text evidence="1">The sequence shown here is derived from an EMBL/GenBank/DDBJ whole genome shotgun (WGS) entry which is preliminary data.</text>
</comment>
<name>A0A8X6XJ74_9ARAC</name>
<feature type="non-terminal residue" evidence="1">
    <location>
        <position position="1"/>
    </location>
</feature>
<accession>A0A8X6XJ74</accession>
<evidence type="ECO:0000313" key="1">
    <source>
        <dbReference type="EMBL" id="GFY54877.1"/>
    </source>
</evidence>
<reference evidence="1" key="1">
    <citation type="submission" date="2020-08" db="EMBL/GenBank/DDBJ databases">
        <title>Multicomponent nature underlies the extraordinary mechanical properties of spider dragline silk.</title>
        <authorList>
            <person name="Kono N."/>
            <person name="Nakamura H."/>
            <person name="Mori M."/>
            <person name="Yoshida Y."/>
            <person name="Ohtoshi R."/>
            <person name="Malay A.D."/>
            <person name="Moran D.A.P."/>
            <person name="Tomita M."/>
            <person name="Numata K."/>
            <person name="Arakawa K."/>
        </authorList>
    </citation>
    <scope>NUCLEOTIDE SEQUENCE</scope>
</reference>
<sequence>SESQKPKDDLVGTSIAVDGINGISTTVKTPSRKKNSVQYYMW</sequence>
<proteinExistence type="predicted"/>
<keyword evidence="2" id="KW-1185">Reference proteome</keyword>
<dbReference type="Proteomes" id="UP000886998">
    <property type="component" value="Unassembled WGS sequence"/>
</dbReference>